<dbReference type="RefSeq" id="WP_305973614.1">
    <property type="nucleotide sequence ID" value="NZ_JAPJDZ010000004.1"/>
</dbReference>
<keyword evidence="5" id="KW-0969">Cilium</keyword>
<evidence type="ECO:0000313" key="5">
    <source>
        <dbReference type="EMBL" id="MDP5134829.1"/>
    </source>
</evidence>
<sequence>MNKFLILNAVSCLLFSVAANADWYEATGQALIKQGDMAQARQMAVDDAVKRAALVAGANINSRQQVINGVLQPEHLGISSNSEIKQLHLMSESQSADMLTVTIRVDIEPEVTQCQGSAYRKPVLLSQIQLQARQDAIYGQLFELGTDATTQLERHLRDYSPTALVSTMQQSVTPEQLVYPDTDRLFSRGNQYMLMATINDLSLGETTSSFWQAEEKQRFFALNVSLYDLFEQAMVYQQEYRTSANWIYNNKSAPLTHSMAFWQLPYGQKIDQLLKAVAEEVQLQLQCKPLLSSIKQVENNQIRLELGKMHGIQAGDELVLFQLQRHPISAGVKRVLQDPVILTVTDLTDNHTWATTNNAKLIQHIQQGDVVSVRKKTSY</sequence>
<dbReference type="Pfam" id="PF16538">
    <property type="entry name" value="FlgT_C"/>
    <property type="match status" value="1"/>
</dbReference>
<evidence type="ECO:0000313" key="6">
    <source>
        <dbReference type="Proteomes" id="UP001231109"/>
    </source>
</evidence>
<comment type="caution">
    <text evidence="5">The sequence shown here is derived from an EMBL/GenBank/DDBJ whole genome shotgun (WGS) entry which is preliminary data.</text>
</comment>
<dbReference type="Pfam" id="PF16539">
    <property type="entry name" value="FlgT_M"/>
    <property type="match status" value="1"/>
</dbReference>
<dbReference type="Gene3D" id="3.40.50.10610">
    <property type="entry name" value="ABC-type transport auxiliary lipoprotein component"/>
    <property type="match status" value="1"/>
</dbReference>
<keyword evidence="1" id="KW-0732">Signal</keyword>
<feature type="signal peptide" evidence="1">
    <location>
        <begin position="1"/>
        <end position="21"/>
    </location>
</feature>
<keyword evidence="5" id="KW-0966">Cell projection</keyword>
<evidence type="ECO:0000259" key="3">
    <source>
        <dbReference type="Pfam" id="PF16539"/>
    </source>
</evidence>
<feature type="chain" id="PRO_5046666347" evidence="1">
    <location>
        <begin position="22"/>
        <end position="379"/>
    </location>
</feature>
<feature type="domain" description="Flagellar assembly protein T N-terminal" evidence="4">
    <location>
        <begin position="22"/>
        <end position="108"/>
    </location>
</feature>
<dbReference type="Pfam" id="PF16548">
    <property type="entry name" value="FlgT_N"/>
    <property type="match status" value="1"/>
</dbReference>
<proteinExistence type="predicted"/>
<dbReference type="Gene3D" id="3.30.1660.40">
    <property type="entry name" value="FlgT, N-terminal domain"/>
    <property type="match status" value="1"/>
</dbReference>
<dbReference type="Proteomes" id="UP001231109">
    <property type="component" value="Unassembled WGS sequence"/>
</dbReference>
<gene>
    <name evidence="5" type="ORF">ORJ04_02585</name>
</gene>
<name>A0ABT9HUM0_9GAMM</name>
<evidence type="ECO:0000259" key="2">
    <source>
        <dbReference type="Pfam" id="PF16538"/>
    </source>
</evidence>
<keyword evidence="6" id="KW-1185">Reference proteome</keyword>
<feature type="domain" description="Flagellar assembly protein T C-terminal" evidence="2">
    <location>
        <begin position="299"/>
        <end position="371"/>
    </location>
</feature>
<evidence type="ECO:0000256" key="1">
    <source>
        <dbReference type="SAM" id="SignalP"/>
    </source>
</evidence>
<reference evidence="5 6" key="1">
    <citation type="submission" date="2022-11" db="EMBL/GenBank/DDBJ databases">
        <title>Viruses from the air-sea interface of a natural surface slick.</title>
        <authorList>
            <person name="Rahlff J."/>
            <person name="Holmfeldt K."/>
        </authorList>
    </citation>
    <scope>NUCLEOTIDE SEQUENCE [LARGE SCALE GENOMIC DNA]</scope>
    <source>
        <strain evidence="5 6">SMS4</strain>
    </source>
</reference>
<evidence type="ECO:0000259" key="4">
    <source>
        <dbReference type="Pfam" id="PF16548"/>
    </source>
</evidence>
<dbReference type="InterPro" id="IPR038180">
    <property type="entry name" value="FlgT_N_sf"/>
</dbReference>
<accession>A0ABT9HUM0</accession>
<dbReference type="InterPro" id="IPR038165">
    <property type="entry name" value="FlgT_C_sf"/>
</dbReference>
<dbReference type="InterPro" id="IPR032386">
    <property type="entry name" value="FlgT_M"/>
</dbReference>
<keyword evidence="5" id="KW-0282">Flagellum</keyword>
<feature type="domain" description="Flagellar assembly protein T middle" evidence="3">
    <location>
        <begin position="113"/>
        <end position="251"/>
    </location>
</feature>
<protein>
    <submittedName>
        <fullName evidence="5">Flagellar assembly protein T N-terminal domain-containing protein</fullName>
    </submittedName>
</protein>
<dbReference type="InterPro" id="IPR032370">
    <property type="entry name" value="FlgT_N"/>
</dbReference>
<dbReference type="InterPro" id="IPR032388">
    <property type="entry name" value="FlgT_C"/>
</dbReference>
<dbReference type="EMBL" id="JAPJDZ010000004">
    <property type="protein sequence ID" value="MDP5134829.1"/>
    <property type="molecule type" value="Genomic_DNA"/>
</dbReference>
<organism evidence="5 6">
    <name type="scientific">Rheinheimera baltica</name>
    <dbReference type="NCBI Taxonomy" id="67576"/>
    <lineage>
        <taxon>Bacteria</taxon>
        <taxon>Pseudomonadati</taxon>
        <taxon>Pseudomonadota</taxon>
        <taxon>Gammaproteobacteria</taxon>
        <taxon>Chromatiales</taxon>
        <taxon>Chromatiaceae</taxon>
        <taxon>Rheinheimera</taxon>
    </lineage>
</organism>
<dbReference type="Gene3D" id="2.40.10.410">
    <property type="entry name" value="FlgT, C-terminal domain"/>
    <property type="match status" value="1"/>
</dbReference>